<dbReference type="GO" id="GO:0051205">
    <property type="term" value="P:protein insertion into membrane"/>
    <property type="evidence" value="ECO:0007669"/>
    <property type="project" value="TreeGrafter"/>
</dbReference>
<dbReference type="NCBIfam" id="TIGR03592">
    <property type="entry name" value="yidC_oxa1_cterm"/>
    <property type="match status" value="1"/>
</dbReference>
<keyword evidence="7 13" id="KW-0653">Protein transport</keyword>
<dbReference type="InterPro" id="IPR041489">
    <property type="entry name" value="PDZ_6"/>
</dbReference>
<evidence type="ECO:0000313" key="17">
    <source>
        <dbReference type="Proteomes" id="UP000319557"/>
    </source>
</evidence>
<evidence type="ECO:0000256" key="2">
    <source>
        <dbReference type="ARBA" id="ARBA00010527"/>
    </source>
</evidence>
<proteinExistence type="inferred from homology"/>
<dbReference type="InterPro" id="IPR001478">
    <property type="entry name" value="PDZ"/>
</dbReference>
<evidence type="ECO:0000313" key="16">
    <source>
        <dbReference type="EMBL" id="QDS89986.1"/>
    </source>
</evidence>
<keyword evidence="4 13" id="KW-0813">Transport</keyword>
<dbReference type="HAMAP" id="MF_01810">
    <property type="entry name" value="YidC_type1"/>
    <property type="match status" value="1"/>
</dbReference>
<evidence type="ECO:0000256" key="4">
    <source>
        <dbReference type="ARBA" id="ARBA00022448"/>
    </source>
</evidence>
<dbReference type="EMBL" id="CP036261">
    <property type="protein sequence ID" value="QDS89986.1"/>
    <property type="molecule type" value="Genomic_DNA"/>
</dbReference>
<evidence type="ECO:0000256" key="9">
    <source>
        <dbReference type="ARBA" id="ARBA00023136"/>
    </source>
</evidence>
<dbReference type="PANTHER" id="PTHR12428:SF65">
    <property type="entry name" value="CYTOCHROME C OXIDASE ASSEMBLY PROTEIN COX18, MITOCHONDRIAL"/>
    <property type="match status" value="1"/>
</dbReference>
<reference evidence="16 17" key="1">
    <citation type="submission" date="2019-02" db="EMBL/GenBank/DDBJ databases">
        <title>Deep-cultivation of Planctomycetes and their phenomic and genomic characterization uncovers novel biology.</title>
        <authorList>
            <person name="Wiegand S."/>
            <person name="Jogler M."/>
            <person name="Boedeker C."/>
            <person name="Pinto D."/>
            <person name="Vollmers J."/>
            <person name="Rivas-Marin E."/>
            <person name="Kohn T."/>
            <person name="Peeters S.H."/>
            <person name="Heuer A."/>
            <person name="Rast P."/>
            <person name="Oberbeckmann S."/>
            <person name="Bunk B."/>
            <person name="Jeske O."/>
            <person name="Meyerdierks A."/>
            <person name="Storesund J.E."/>
            <person name="Kallscheuer N."/>
            <person name="Luecker S."/>
            <person name="Lage O.M."/>
            <person name="Pohl T."/>
            <person name="Merkel B.J."/>
            <person name="Hornburger P."/>
            <person name="Mueller R.-W."/>
            <person name="Bruemmer F."/>
            <person name="Labrenz M."/>
            <person name="Spormann A.M."/>
            <person name="Op den Camp H."/>
            <person name="Overmann J."/>
            <person name="Amann R."/>
            <person name="Jetten M.S.M."/>
            <person name="Mascher T."/>
            <person name="Medema M.H."/>
            <person name="Devos D.P."/>
            <person name="Kaster A.-K."/>
            <person name="Ovreas L."/>
            <person name="Rohde M."/>
            <person name="Galperin M.Y."/>
            <person name="Jogler C."/>
        </authorList>
    </citation>
    <scope>NUCLEOTIDE SEQUENCE [LARGE SCALE GENOMIC DNA]</scope>
    <source>
        <strain evidence="16 17">EC9</strain>
    </source>
</reference>
<comment type="similarity">
    <text evidence="2 13">Belongs to the OXA1/ALB3/YidC family. Type 1 subfamily.</text>
</comment>
<dbReference type="InterPro" id="IPR038221">
    <property type="entry name" value="YidC_periplasmic_sf"/>
</dbReference>
<evidence type="ECO:0000256" key="1">
    <source>
        <dbReference type="ARBA" id="ARBA00004429"/>
    </source>
</evidence>
<evidence type="ECO:0000256" key="14">
    <source>
        <dbReference type="SAM" id="MobiDB-lite"/>
    </source>
</evidence>
<feature type="transmembrane region" description="Helical" evidence="13">
    <location>
        <begin position="551"/>
        <end position="570"/>
    </location>
</feature>
<feature type="transmembrane region" description="Helical" evidence="13">
    <location>
        <begin position="6"/>
        <end position="22"/>
    </location>
</feature>
<protein>
    <recommendedName>
        <fullName evidence="3 13">Membrane protein insertase YidC</fullName>
    </recommendedName>
    <alternativeName>
        <fullName evidence="12 13">Foldase YidC</fullName>
    </alternativeName>
    <alternativeName>
        <fullName evidence="11 13">Membrane integrase YidC</fullName>
    </alternativeName>
    <alternativeName>
        <fullName evidence="13">Membrane protein YidC</fullName>
    </alternativeName>
</protein>
<comment type="function">
    <text evidence="13">Required for the insertion and/or proper folding and/or complex formation of integral membrane proteins into the membrane. Involved in integration of membrane proteins that insert both dependently and independently of the Sec translocase complex, as well as at least some lipoproteins. Aids folding of multispanning membrane proteins.</text>
</comment>
<evidence type="ECO:0000259" key="15">
    <source>
        <dbReference type="SMART" id="SM00228"/>
    </source>
</evidence>
<accession>A0A517M541</accession>
<dbReference type="CDD" id="cd20070">
    <property type="entry name" value="5TM_YidC_Alb3"/>
    <property type="match status" value="1"/>
</dbReference>
<dbReference type="SMART" id="SM00228">
    <property type="entry name" value="PDZ"/>
    <property type="match status" value="1"/>
</dbReference>
<evidence type="ECO:0000256" key="10">
    <source>
        <dbReference type="ARBA" id="ARBA00023186"/>
    </source>
</evidence>
<dbReference type="InterPro" id="IPR047196">
    <property type="entry name" value="YidC_ALB_C"/>
</dbReference>
<dbReference type="InterPro" id="IPR036034">
    <property type="entry name" value="PDZ_sf"/>
</dbReference>
<dbReference type="SUPFAM" id="SSF50156">
    <property type="entry name" value="PDZ domain-like"/>
    <property type="match status" value="1"/>
</dbReference>
<feature type="transmembrane region" description="Helical" evidence="13">
    <location>
        <begin position="681"/>
        <end position="700"/>
    </location>
</feature>
<dbReference type="GO" id="GO:0015031">
    <property type="term" value="P:protein transport"/>
    <property type="evidence" value="ECO:0007669"/>
    <property type="project" value="UniProtKB-KW"/>
</dbReference>
<dbReference type="GO" id="GO:0005886">
    <property type="term" value="C:plasma membrane"/>
    <property type="evidence" value="ECO:0007669"/>
    <property type="project" value="UniProtKB-SubCell"/>
</dbReference>
<comment type="subunit">
    <text evidence="13">Interacts with the Sec translocase complex via SecD. Specifically interacts with transmembrane segments of nascent integral membrane proteins during membrane integration.</text>
</comment>
<feature type="compositionally biased region" description="Basic residues" evidence="14">
    <location>
        <begin position="791"/>
        <end position="804"/>
    </location>
</feature>
<sequence length="804" mass="88618">MERRVLAYLFVSAFFMFVMLTMRPKQPPVEDPNAPDAVAQQDAEADESADVDNVVEDADPAADGDAKTADDAAPADRPREAKWFTIGSLAVDPEDPTLGDKALITLSNRGAGIERIELIERNPNGHFRYRRVDTRSGYLGYLAPSAPSEIDGCKINVVGPGTPADLAGLKVGDIIVANGTGVIVSPSDFQRWLEETTPGQTITLEVLRGTGENRETVTVEAKLTQHPLDLIRLAKSGGPDQVPGNISRLSCLLTLAKLNTTNLRVGQKELTKLPSLFDGLWNVTPIEDSENPGFEFRFPISASEAEQVAKGSGGLEIVRRYTVPAAGSGYDIDLQTEIINKSDVEQEIAYRLEGPNGLTLEGWWYSAKISPNWTGGAGARDVVYNTASEFHRLMGLPKIVKQVRQRTEDGVDKDEDVNETLFASSGDPKTNQLRYIGIDGQYFTASYIPLEGESQTDVFSRGSSMLLADLKVLNPHQTQAANVSFYVDSTPRKIAPGESLTDTLRLFAGPKRPEMLEERGLSRLIEYGLFGAVSKLLSGFLHFIYMILGNYGLAIILLTVCVRGAMFPLSRKAAQNAQKMQELAPEFKKIAEKYKDDMEKRLKAQQDLQKKHGFNPLSGCLPMFVQLPIFIGLYRSLSCDIELRQAAFIPGIQWCSNLAAPDMFYNWSPWMIEYFAGRGTGWFGPYFNILPLVVMVLFMAQQKMFMPPPTDEQQEITQKVMFFMTFIMGIFFFKVAAGLCIYFITSSLWGMAERILVKKTIKPASGGGSLALEGVGGDDGLETSGPLKSAPKQKNRPRNPPKKK</sequence>
<dbReference type="Gene3D" id="2.70.98.90">
    <property type="match status" value="1"/>
</dbReference>
<keyword evidence="8 13" id="KW-1133">Transmembrane helix</keyword>
<dbReference type="Pfam" id="PF17820">
    <property type="entry name" value="PDZ_6"/>
    <property type="match status" value="1"/>
</dbReference>
<keyword evidence="6 13" id="KW-0812">Transmembrane</keyword>
<keyword evidence="5 13" id="KW-1003">Cell membrane</keyword>
<dbReference type="Gene3D" id="2.30.42.10">
    <property type="match status" value="1"/>
</dbReference>
<evidence type="ECO:0000256" key="7">
    <source>
        <dbReference type="ARBA" id="ARBA00022927"/>
    </source>
</evidence>
<dbReference type="InterPro" id="IPR001708">
    <property type="entry name" value="YidC/ALB3/OXA1/COX18"/>
</dbReference>
<dbReference type="GO" id="GO:0032977">
    <property type="term" value="F:membrane insertase activity"/>
    <property type="evidence" value="ECO:0007669"/>
    <property type="project" value="InterPro"/>
</dbReference>
<feature type="compositionally biased region" description="Acidic residues" evidence="14">
    <location>
        <begin position="43"/>
        <end position="62"/>
    </location>
</feature>
<dbReference type="InterPro" id="IPR019998">
    <property type="entry name" value="Membr_insert_YidC"/>
</dbReference>
<evidence type="ECO:0000256" key="3">
    <source>
        <dbReference type="ARBA" id="ARBA00015325"/>
    </source>
</evidence>
<keyword evidence="9 13" id="KW-0472">Membrane</keyword>
<evidence type="ECO:0000256" key="11">
    <source>
        <dbReference type="ARBA" id="ARBA00033245"/>
    </source>
</evidence>
<evidence type="ECO:0000256" key="6">
    <source>
        <dbReference type="ARBA" id="ARBA00022692"/>
    </source>
</evidence>
<dbReference type="Pfam" id="PF02096">
    <property type="entry name" value="60KD_IMP"/>
    <property type="match status" value="1"/>
</dbReference>
<feature type="region of interest" description="Disordered" evidence="14">
    <location>
        <begin position="765"/>
        <end position="804"/>
    </location>
</feature>
<evidence type="ECO:0000256" key="5">
    <source>
        <dbReference type="ARBA" id="ARBA00022475"/>
    </source>
</evidence>
<organism evidence="16 17">
    <name type="scientific">Rosistilla ulvae</name>
    <dbReference type="NCBI Taxonomy" id="1930277"/>
    <lineage>
        <taxon>Bacteria</taxon>
        <taxon>Pseudomonadati</taxon>
        <taxon>Planctomycetota</taxon>
        <taxon>Planctomycetia</taxon>
        <taxon>Pirellulales</taxon>
        <taxon>Pirellulaceae</taxon>
        <taxon>Rosistilla</taxon>
    </lineage>
</organism>
<feature type="compositionally biased region" description="Gly residues" evidence="14">
    <location>
        <begin position="765"/>
        <end position="778"/>
    </location>
</feature>
<evidence type="ECO:0000256" key="13">
    <source>
        <dbReference type="HAMAP-Rule" id="MF_01810"/>
    </source>
</evidence>
<evidence type="ECO:0000256" key="12">
    <source>
        <dbReference type="ARBA" id="ARBA00033342"/>
    </source>
</evidence>
<dbReference type="Proteomes" id="UP000319557">
    <property type="component" value="Chromosome"/>
</dbReference>
<keyword evidence="17" id="KW-1185">Reference proteome</keyword>
<dbReference type="AlphaFoldDB" id="A0A517M541"/>
<evidence type="ECO:0000256" key="8">
    <source>
        <dbReference type="ARBA" id="ARBA00022989"/>
    </source>
</evidence>
<feature type="region of interest" description="Disordered" evidence="14">
    <location>
        <begin position="27"/>
        <end position="77"/>
    </location>
</feature>
<dbReference type="PANTHER" id="PTHR12428">
    <property type="entry name" value="OXA1"/>
    <property type="match status" value="1"/>
</dbReference>
<feature type="transmembrane region" description="Helical" evidence="13">
    <location>
        <begin position="720"/>
        <end position="744"/>
    </location>
</feature>
<dbReference type="InterPro" id="IPR028055">
    <property type="entry name" value="YidC/Oxa/ALB_C"/>
</dbReference>
<name>A0A517M541_9BACT</name>
<feature type="compositionally biased region" description="Basic and acidic residues" evidence="14">
    <location>
        <begin position="64"/>
        <end position="77"/>
    </location>
</feature>
<dbReference type="OrthoDB" id="9780552at2"/>
<dbReference type="RefSeq" id="WP_145347903.1">
    <property type="nucleotide sequence ID" value="NZ_CP036261.1"/>
</dbReference>
<dbReference type="KEGG" id="ruv:EC9_41890"/>
<feature type="domain" description="PDZ" evidence="15">
    <location>
        <begin position="136"/>
        <end position="210"/>
    </location>
</feature>
<dbReference type="Pfam" id="PF14849">
    <property type="entry name" value="YidC_periplas"/>
    <property type="match status" value="1"/>
</dbReference>
<keyword evidence="10 13" id="KW-0143">Chaperone</keyword>
<dbReference type="InterPro" id="IPR028053">
    <property type="entry name" value="Membr_insert_YidC_N"/>
</dbReference>
<comment type="subcellular location">
    <subcellularLocation>
        <location evidence="1">Cell inner membrane</location>
        <topology evidence="1">Multi-pass membrane protein</topology>
    </subcellularLocation>
    <subcellularLocation>
        <location evidence="13">Cell membrane</location>
        <topology evidence="13">Multi-pass membrane protein</topology>
    </subcellularLocation>
</comment>
<gene>
    <name evidence="13 16" type="primary">yidC</name>
    <name evidence="16" type="ORF">EC9_41890</name>
</gene>